<proteinExistence type="predicted"/>
<name>A0ABY8Y8J8_9GAMM</name>
<protein>
    <submittedName>
        <fullName evidence="1">Uncharacterized protein</fullName>
    </submittedName>
</protein>
<reference evidence="1 2" key="1">
    <citation type="submission" date="2023-06" db="EMBL/GenBank/DDBJ databases">
        <title>Proteus appendicitidis sp. nov., isolated from the appendiceal pus of an appendicitis patient in Yongzhou, China.</title>
        <authorList>
            <person name="Cai X."/>
        </authorList>
    </citation>
    <scope>NUCLEOTIDE SEQUENCE [LARGE SCALE GENOMIC DNA]</scope>
    <source>
        <strain evidence="1 2">HZ0627</strain>
    </source>
</reference>
<sequence>MSNLLKIKKFFTLEEAAAYLSNALEVPVSLATLYQLISDRQLTLSVRLINQAYALKGQIFECEDGDLVELKTELTTGEVLETSHFDYVIHHWSCNYS</sequence>
<evidence type="ECO:0000313" key="2">
    <source>
        <dbReference type="Proteomes" id="UP001226651"/>
    </source>
</evidence>
<organism evidence="1 2">
    <name type="scientific">Proteus appendicitidis</name>
    <dbReference type="NCBI Taxonomy" id="3034648"/>
    <lineage>
        <taxon>Bacteria</taxon>
        <taxon>Pseudomonadati</taxon>
        <taxon>Pseudomonadota</taxon>
        <taxon>Gammaproteobacteria</taxon>
        <taxon>Enterobacterales</taxon>
        <taxon>Morganellaceae</taxon>
        <taxon>Proteus</taxon>
    </lineage>
</organism>
<dbReference type="EMBL" id="CP127389">
    <property type="protein sequence ID" value="WIV88583.1"/>
    <property type="molecule type" value="Genomic_DNA"/>
</dbReference>
<dbReference type="RefSeq" id="WP_285805225.1">
    <property type="nucleotide sequence ID" value="NZ_CP127389.1"/>
</dbReference>
<accession>A0ABY8Y8J8</accession>
<evidence type="ECO:0000313" key="1">
    <source>
        <dbReference type="EMBL" id="WIV88583.1"/>
    </source>
</evidence>
<keyword evidence="2" id="KW-1185">Reference proteome</keyword>
<gene>
    <name evidence="1" type="ORF">QQS39_00720</name>
</gene>
<dbReference type="Proteomes" id="UP001226651">
    <property type="component" value="Chromosome"/>
</dbReference>